<proteinExistence type="predicted"/>
<sequence length="194" mass="21098">MESASEFVAASYARRLDVPSRSIPNYLCALRDVFLVRELSAWGNNLSARVVSKPKVTIADPGLAGALAGADVTGLERDVSSALTGGLVEGFVTSELAKQRTWSAIDYQMSHFRDSTGPEVDLVLENPRREVVAIEITASTSLTGRQFRGLDFLKEKLGERFIAGIVLYTGTRALPFGDRLWALPIGSLWRAQPA</sequence>
<dbReference type="Pfam" id="PF13635">
    <property type="entry name" value="DUF4143"/>
    <property type="match status" value="1"/>
</dbReference>
<dbReference type="InterPro" id="IPR025420">
    <property type="entry name" value="DUF4143"/>
</dbReference>
<feature type="domain" description="DUF4143" evidence="1">
    <location>
        <begin position="3"/>
        <end position="138"/>
    </location>
</feature>
<organism evidence="2 3">
    <name type="scientific">Microbacterium panaciterrae</name>
    <dbReference type="NCBI Taxonomy" id="985759"/>
    <lineage>
        <taxon>Bacteria</taxon>
        <taxon>Bacillati</taxon>
        <taxon>Actinomycetota</taxon>
        <taxon>Actinomycetes</taxon>
        <taxon>Micrococcales</taxon>
        <taxon>Microbacteriaceae</taxon>
        <taxon>Microbacterium</taxon>
    </lineage>
</organism>
<reference evidence="3" key="1">
    <citation type="journal article" date="2019" name="Int. J. Syst. Evol. Microbiol.">
        <title>The Global Catalogue of Microorganisms (GCM) 10K type strain sequencing project: providing services to taxonomists for standard genome sequencing and annotation.</title>
        <authorList>
            <consortium name="The Broad Institute Genomics Platform"/>
            <consortium name="The Broad Institute Genome Sequencing Center for Infectious Disease"/>
            <person name="Wu L."/>
            <person name="Ma J."/>
        </authorList>
    </citation>
    <scope>NUCLEOTIDE SEQUENCE [LARGE SCALE GENOMIC DNA]</scope>
    <source>
        <strain evidence="3">JCM 17839</strain>
    </source>
</reference>
<evidence type="ECO:0000313" key="2">
    <source>
        <dbReference type="EMBL" id="GAA4480444.1"/>
    </source>
</evidence>
<keyword evidence="3" id="KW-1185">Reference proteome</keyword>
<comment type="caution">
    <text evidence="2">The sequence shown here is derived from an EMBL/GenBank/DDBJ whole genome shotgun (WGS) entry which is preliminary data.</text>
</comment>
<dbReference type="PANTHER" id="PTHR43566">
    <property type="entry name" value="CONSERVED PROTEIN"/>
    <property type="match status" value="1"/>
</dbReference>
<accession>A0ABP8P335</accession>
<evidence type="ECO:0000313" key="3">
    <source>
        <dbReference type="Proteomes" id="UP001500731"/>
    </source>
</evidence>
<evidence type="ECO:0000259" key="1">
    <source>
        <dbReference type="Pfam" id="PF13635"/>
    </source>
</evidence>
<dbReference type="Proteomes" id="UP001500731">
    <property type="component" value="Unassembled WGS sequence"/>
</dbReference>
<protein>
    <recommendedName>
        <fullName evidence="1">DUF4143 domain-containing protein</fullName>
    </recommendedName>
</protein>
<gene>
    <name evidence="2" type="ORF">GCM10023171_07210</name>
</gene>
<dbReference type="EMBL" id="BAABGP010000005">
    <property type="protein sequence ID" value="GAA4480444.1"/>
    <property type="molecule type" value="Genomic_DNA"/>
</dbReference>
<name>A0ABP8P335_9MICO</name>
<dbReference type="PANTHER" id="PTHR43566:SF2">
    <property type="entry name" value="DUF4143 DOMAIN-CONTAINING PROTEIN"/>
    <property type="match status" value="1"/>
</dbReference>